<dbReference type="EMBL" id="JANURN010000001">
    <property type="protein sequence ID" value="MDL0081158.1"/>
    <property type="molecule type" value="Genomic_DNA"/>
</dbReference>
<protein>
    <submittedName>
        <fullName evidence="1">DNA polymerase III subunit beta</fullName>
        <ecNumber evidence="1">2.7.7.7</ecNumber>
    </submittedName>
</protein>
<name>A0ACC6FQC2_9HELI</name>
<keyword evidence="1" id="KW-0548">Nucleotidyltransferase</keyword>
<evidence type="ECO:0000313" key="1">
    <source>
        <dbReference type="EMBL" id="MDL0081158.1"/>
    </source>
</evidence>
<organism evidence="1 2">
    <name type="scientific">Helicobacter zhangjianzhongii</name>
    <dbReference type="NCBI Taxonomy" id="2974574"/>
    <lineage>
        <taxon>Bacteria</taxon>
        <taxon>Pseudomonadati</taxon>
        <taxon>Campylobacterota</taxon>
        <taxon>Epsilonproteobacteria</taxon>
        <taxon>Campylobacterales</taxon>
        <taxon>Helicobacteraceae</taxon>
        <taxon>Helicobacter</taxon>
    </lineage>
</organism>
<sequence>MKITLNKNNFEIVLNNFQSFLDKKDSSQITSHIYLETLDNKLLLKATDYEISIQSKIDIIQKIEDGIATIEGKKILSIIKPLDDGEITLETKEGQILIKQKNKYNKEDKFELPTFNATEFNNATKFPEINESDTQINLNPVDFIESIKKVAIATDATRADTLRVELTGILLDVKDYHCNFVGTDTRRLAIIRQNTQSIGSQFSIIIPRRAIMEISKLFYDEFEIYINKRLESDPTMLFIKSQNYTFSTKLISGKYPDYEKIIPKEFKIQSKLPKDDVIKAIKKVNSLSTNIKGTLDSSGLIFETINSESSESATTPIDIALNIAEPITLGMNSRYVLDFLGFVGSNEFEILINDSNMPFMLKDDKYSTIIMPVLC</sequence>
<gene>
    <name evidence="1" type="primary">dnaN</name>
    <name evidence="1" type="ORF">NYG90_00415</name>
</gene>
<evidence type="ECO:0000313" key="2">
    <source>
        <dbReference type="Proteomes" id="UP001173802"/>
    </source>
</evidence>
<accession>A0ACC6FQC2</accession>
<dbReference type="EC" id="2.7.7.7" evidence="1"/>
<keyword evidence="2" id="KW-1185">Reference proteome</keyword>
<proteinExistence type="predicted"/>
<dbReference type="Proteomes" id="UP001173802">
    <property type="component" value="Unassembled WGS sequence"/>
</dbReference>
<comment type="caution">
    <text evidence="1">The sequence shown here is derived from an EMBL/GenBank/DDBJ whole genome shotgun (WGS) entry which is preliminary data.</text>
</comment>
<keyword evidence="1" id="KW-0808">Transferase</keyword>
<reference evidence="1 2" key="1">
    <citation type="journal article" date="2023" name="Microorganisms">
        <title>Isolation and Genomic Characteristics of Cat-Borne Campylobacter felis sp. nov. and Sheep-Borne Campylobacter ovis sp. nov.</title>
        <authorList>
            <person name="Wang H."/>
            <person name="Li Y."/>
            <person name="Gu Y."/>
            <person name="Zhou G."/>
            <person name="Chen X."/>
            <person name="Zhang X."/>
            <person name="Shao Z."/>
            <person name="Zhang J."/>
            <person name="Zhang M."/>
        </authorList>
    </citation>
    <scope>NUCLEOTIDE SEQUENCE [LARGE SCALE GENOMIC DNA]</scope>
    <source>
        <strain evidence="1 2">XJK30-2</strain>
    </source>
</reference>